<proteinExistence type="predicted"/>
<dbReference type="KEGG" id="dbk:DGMP_26320"/>
<dbReference type="EMBL" id="AP024086">
    <property type="protein sequence ID" value="BCL61939.1"/>
    <property type="molecule type" value="Genomic_DNA"/>
</dbReference>
<keyword evidence="2" id="KW-1185">Reference proteome</keyword>
<evidence type="ECO:0000313" key="1">
    <source>
        <dbReference type="EMBL" id="BCL61939.1"/>
    </source>
</evidence>
<gene>
    <name evidence="1" type="ORF">DGMP_26320</name>
</gene>
<protein>
    <submittedName>
        <fullName evidence="1">Uncharacterized protein</fullName>
    </submittedName>
</protein>
<sequence length="59" mass="7038">MPVTLVIGRNDTVTPPNLVIPLAEKTFKNLVVRIEEDDHMLHRSFKKFDWQKWCRDTEE</sequence>
<accession>A0A8D5JHV1</accession>
<organism evidence="1 2">
    <name type="scientific">Desulfomarina profundi</name>
    <dbReference type="NCBI Taxonomy" id="2772557"/>
    <lineage>
        <taxon>Bacteria</taxon>
        <taxon>Pseudomonadati</taxon>
        <taxon>Thermodesulfobacteriota</taxon>
        <taxon>Desulfobulbia</taxon>
        <taxon>Desulfobulbales</taxon>
        <taxon>Desulfobulbaceae</taxon>
        <taxon>Desulfomarina</taxon>
    </lineage>
</organism>
<name>A0A8D5JHV1_9BACT</name>
<dbReference type="AlphaFoldDB" id="A0A8D5JHV1"/>
<evidence type="ECO:0000313" key="2">
    <source>
        <dbReference type="Proteomes" id="UP000826725"/>
    </source>
</evidence>
<reference evidence="1" key="1">
    <citation type="submission" date="2020-09" db="EMBL/GenBank/DDBJ databases">
        <title>Desulfogranum mesoprofundum gen. nov., sp. nov., a novel mesophilic, sulfate-reducing chemolithoautotroph isolated from a deep-sea hydrothermal vent chimney in the Suiyo Seamount.</title>
        <authorList>
            <person name="Hashimoto Y."/>
            <person name="Nakagawa S."/>
        </authorList>
    </citation>
    <scope>NUCLEOTIDE SEQUENCE</scope>
    <source>
        <strain evidence="1">KT2</strain>
    </source>
</reference>
<dbReference type="Proteomes" id="UP000826725">
    <property type="component" value="Chromosome"/>
</dbReference>